<gene>
    <name evidence="1" type="ORF">ANN_08433</name>
</gene>
<protein>
    <submittedName>
        <fullName evidence="1">Uncharacterized protein</fullName>
    </submittedName>
</protein>
<organism evidence="1 2">
    <name type="scientific">Periplaneta americana</name>
    <name type="common">American cockroach</name>
    <name type="synonym">Blatta americana</name>
    <dbReference type="NCBI Taxonomy" id="6978"/>
    <lineage>
        <taxon>Eukaryota</taxon>
        <taxon>Metazoa</taxon>
        <taxon>Ecdysozoa</taxon>
        <taxon>Arthropoda</taxon>
        <taxon>Hexapoda</taxon>
        <taxon>Insecta</taxon>
        <taxon>Pterygota</taxon>
        <taxon>Neoptera</taxon>
        <taxon>Polyneoptera</taxon>
        <taxon>Dictyoptera</taxon>
        <taxon>Blattodea</taxon>
        <taxon>Blattoidea</taxon>
        <taxon>Blattidae</taxon>
        <taxon>Blattinae</taxon>
        <taxon>Periplaneta</taxon>
    </lineage>
</organism>
<evidence type="ECO:0000313" key="2">
    <source>
        <dbReference type="Proteomes" id="UP001148838"/>
    </source>
</evidence>
<keyword evidence="2" id="KW-1185">Reference proteome</keyword>
<sequence>MAGLCEGGNEPPGSLKVKDNSANANNPECYLENSCVLPAVASCDFNKASRITVILARTTGSQNCGQKCKFAP</sequence>
<dbReference type="Proteomes" id="UP001148838">
    <property type="component" value="Unassembled WGS sequence"/>
</dbReference>
<comment type="caution">
    <text evidence="1">The sequence shown here is derived from an EMBL/GenBank/DDBJ whole genome shotgun (WGS) entry which is preliminary data.</text>
</comment>
<proteinExistence type="predicted"/>
<reference evidence="1 2" key="1">
    <citation type="journal article" date="2022" name="Allergy">
        <title>Genome assembly and annotation of Periplaneta americana reveal a comprehensive cockroach allergen profile.</title>
        <authorList>
            <person name="Wang L."/>
            <person name="Xiong Q."/>
            <person name="Saelim N."/>
            <person name="Wang L."/>
            <person name="Nong W."/>
            <person name="Wan A.T."/>
            <person name="Shi M."/>
            <person name="Liu X."/>
            <person name="Cao Q."/>
            <person name="Hui J.H.L."/>
            <person name="Sookrung N."/>
            <person name="Leung T.F."/>
            <person name="Tungtrongchitr A."/>
            <person name="Tsui S.K.W."/>
        </authorList>
    </citation>
    <scope>NUCLEOTIDE SEQUENCE [LARGE SCALE GENOMIC DNA]</scope>
    <source>
        <strain evidence="1">PWHHKU_190912</strain>
    </source>
</reference>
<evidence type="ECO:0000313" key="1">
    <source>
        <dbReference type="EMBL" id="KAJ4440294.1"/>
    </source>
</evidence>
<accession>A0ABQ8T1E9</accession>
<name>A0ABQ8T1E9_PERAM</name>
<dbReference type="EMBL" id="JAJSOF020000017">
    <property type="protein sequence ID" value="KAJ4440294.1"/>
    <property type="molecule type" value="Genomic_DNA"/>
</dbReference>